<dbReference type="Proteomes" id="UP000469724">
    <property type="component" value="Unassembled WGS sequence"/>
</dbReference>
<protein>
    <recommendedName>
        <fullName evidence="3">PcfJ-like protein</fullName>
    </recommendedName>
</protein>
<keyword evidence="2" id="KW-1185">Reference proteome</keyword>
<evidence type="ECO:0000313" key="1">
    <source>
        <dbReference type="EMBL" id="NDY55841.1"/>
    </source>
</evidence>
<reference evidence="1 2" key="1">
    <citation type="submission" date="2020-02" db="EMBL/GenBank/DDBJ databases">
        <title>Comparative genomics of sulfur disproportionating microorganisms.</title>
        <authorList>
            <person name="Ward L.M."/>
            <person name="Bertran E."/>
            <person name="Johnston D.T."/>
        </authorList>
    </citation>
    <scope>NUCLEOTIDE SEQUENCE [LARGE SCALE GENOMIC DNA]</scope>
    <source>
        <strain evidence="1 2">DSM 3696</strain>
    </source>
</reference>
<dbReference type="RefSeq" id="WP_163300896.1">
    <property type="nucleotide sequence ID" value="NZ_JAAGRQ010000010.1"/>
</dbReference>
<proteinExistence type="predicted"/>
<evidence type="ECO:0000313" key="2">
    <source>
        <dbReference type="Proteomes" id="UP000469724"/>
    </source>
</evidence>
<comment type="caution">
    <text evidence="1">The sequence shown here is derived from an EMBL/GenBank/DDBJ whole genome shotgun (WGS) entry which is preliminary data.</text>
</comment>
<accession>A0A7K3NI07</accession>
<evidence type="ECO:0008006" key="3">
    <source>
        <dbReference type="Google" id="ProtNLM"/>
    </source>
</evidence>
<dbReference type="AlphaFoldDB" id="A0A7K3NI07"/>
<sequence>MTQRTRPAFAIIASDRHPLTGTLSLKLYDYAEHSTRAYLLAAPEQGMRVTESQPGQAHAPGYHLPYALIDAPARTAAAAHGLRDYLARLSPEAVQAARGVGHAQYPCLVLMSRFEEARQLWRTCSPLLWFLGERLGSAQVCDQEIIRLLRLPLKGLFRELFPGVETRGLTILRRIKGMRYTLEDARIVRQLLRSQDFLERGGHVPVFAWSRLREVGAAICSDRVLMESVVFRRSLENELEPQTSDPFHRLVEYLKDCVRLGRQLDIRHPVRAVCACATMEQAGRLHDRWSRRLNERAALATLGGKNEDFPPPPIPGTNAIIPIRTAMELLLEGREMRHCVFCHLPEVQAGEAYVYKVLSPERATLMIARSRYGGYRIEDIRLACNAEPLQGTAVSGEYYHCTNTRTQCCHF</sequence>
<name>A0A7K3NI07_9BACT</name>
<organism evidence="1 2">
    <name type="scientific">Desulfolutivibrio sulfodismutans</name>
    <dbReference type="NCBI Taxonomy" id="63561"/>
    <lineage>
        <taxon>Bacteria</taxon>
        <taxon>Pseudomonadati</taxon>
        <taxon>Thermodesulfobacteriota</taxon>
        <taxon>Desulfovibrionia</taxon>
        <taxon>Desulfovibrionales</taxon>
        <taxon>Desulfovibrionaceae</taxon>
        <taxon>Desulfolutivibrio</taxon>
    </lineage>
</organism>
<dbReference type="EMBL" id="JAAGRQ010000010">
    <property type="protein sequence ID" value="NDY55841.1"/>
    <property type="molecule type" value="Genomic_DNA"/>
</dbReference>
<gene>
    <name evidence="1" type="ORF">G3N56_03680</name>
</gene>
<dbReference type="Pfam" id="PF14284">
    <property type="entry name" value="PcfJ"/>
    <property type="match status" value="1"/>
</dbReference>
<dbReference type="InterPro" id="IPR025586">
    <property type="entry name" value="PcfJ"/>
</dbReference>